<organism evidence="1 2">
    <name type="scientific">Thelohanellus kitauei</name>
    <name type="common">Myxosporean</name>
    <dbReference type="NCBI Taxonomy" id="669202"/>
    <lineage>
        <taxon>Eukaryota</taxon>
        <taxon>Metazoa</taxon>
        <taxon>Cnidaria</taxon>
        <taxon>Myxozoa</taxon>
        <taxon>Myxosporea</taxon>
        <taxon>Bivalvulida</taxon>
        <taxon>Platysporina</taxon>
        <taxon>Myxobolidae</taxon>
        <taxon>Thelohanellus</taxon>
    </lineage>
</organism>
<protein>
    <submittedName>
        <fullName evidence="1">Uncharacterized protein</fullName>
    </submittedName>
</protein>
<evidence type="ECO:0000313" key="2">
    <source>
        <dbReference type="Proteomes" id="UP000031668"/>
    </source>
</evidence>
<keyword evidence="2" id="KW-1185">Reference proteome</keyword>
<proteinExistence type="predicted"/>
<sequence>MWCDQKLGLNITINKTCLMFPSTKNLMIIARFNKLHFKTLIGYQQITMLPLIAQKSNAYKLNMVYLIIDSFNIMCTDNTTFSLMRKDFKFDKMFLKYSILYPVRIAVLFLANEDESGDSNFIYTIHLIVPELKIKLSFAQIQLLQTILNDTLDLIKGIEDPPNECSELVNERKLPLRKSHSINYAEYSSHVLNIVFDIKKISVNIKWNTIYFVEKSNTDNFMSELSLSLMNVSGQYSFMKSKDQMKLKIGAFNVSHQVDNWIHSIIRTKGDFEVEFNITMDSDEFYDYDSHVTDVRLDYESSDKTITFFIADVELNFHYNSMQNIVKFIEILHTLLLSSNISDLSSQETLAINPGTKNRTNYLIAENLKIIFKNKKTRVNLMHEHLNLISFETLGLNTNIIQGEEKFEFILDFKQLFLKYNESSDILYPTLLKIPHSSNLRLTISKFAEENQIYDHYEFIAKCDNIECTFLYRFVDAILVISVLMEYWLECLNENNTAINQAVKMAYDKASLVRLIF</sequence>
<dbReference type="EMBL" id="JWZT01005407">
    <property type="protein sequence ID" value="KII60847.1"/>
    <property type="molecule type" value="Genomic_DNA"/>
</dbReference>
<accession>A0A0C2IVH3</accession>
<gene>
    <name evidence="1" type="ORF">RF11_00597</name>
</gene>
<comment type="caution">
    <text evidence="1">The sequence shown here is derived from an EMBL/GenBank/DDBJ whole genome shotgun (WGS) entry which is preliminary data.</text>
</comment>
<dbReference type="AlphaFoldDB" id="A0A0C2IVH3"/>
<evidence type="ECO:0000313" key="1">
    <source>
        <dbReference type="EMBL" id="KII60847.1"/>
    </source>
</evidence>
<dbReference type="Proteomes" id="UP000031668">
    <property type="component" value="Unassembled WGS sequence"/>
</dbReference>
<dbReference type="OrthoDB" id="10662528at2759"/>
<reference evidence="1 2" key="1">
    <citation type="journal article" date="2014" name="Genome Biol. Evol.">
        <title>The genome of the myxosporean Thelohanellus kitauei shows adaptations to nutrient acquisition within its fish host.</title>
        <authorList>
            <person name="Yang Y."/>
            <person name="Xiong J."/>
            <person name="Zhou Z."/>
            <person name="Huo F."/>
            <person name="Miao W."/>
            <person name="Ran C."/>
            <person name="Liu Y."/>
            <person name="Zhang J."/>
            <person name="Feng J."/>
            <person name="Wang M."/>
            <person name="Wang M."/>
            <person name="Wang L."/>
            <person name="Yao B."/>
        </authorList>
    </citation>
    <scope>NUCLEOTIDE SEQUENCE [LARGE SCALE GENOMIC DNA]</scope>
    <source>
        <strain evidence="1">Wuqing</strain>
    </source>
</reference>
<name>A0A0C2IVH3_THEKT</name>